<evidence type="ECO:0000256" key="6">
    <source>
        <dbReference type="ARBA" id="ARBA00022723"/>
    </source>
</evidence>
<feature type="domain" description="C2H2-type" evidence="15">
    <location>
        <begin position="266"/>
        <end position="293"/>
    </location>
</feature>
<feature type="domain" description="C2H2-type" evidence="15">
    <location>
        <begin position="238"/>
        <end position="265"/>
    </location>
</feature>
<dbReference type="FunFam" id="3.30.160.60:FF:001788">
    <property type="entry name" value="ras-responsive element-binding protein 1"/>
    <property type="match status" value="1"/>
</dbReference>
<dbReference type="EMBL" id="CAVLGL010000087">
    <property type="protein sequence ID" value="CAK1591667.1"/>
    <property type="molecule type" value="Genomic_DNA"/>
</dbReference>
<keyword evidence="12" id="KW-0804">Transcription</keyword>
<keyword evidence="8 14" id="KW-0863">Zinc-finger</keyword>
<evidence type="ECO:0000256" key="14">
    <source>
        <dbReference type="PROSITE-ProRule" id="PRU00042"/>
    </source>
</evidence>
<feature type="domain" description="C2H2-type" evidence="15">
    <location>
        <begin position="350"/>
        <end position="377"/>
    </location>
</feature>
<feature type="domain" description="C2H2-type" evidence="15">
    <location>
        <begin position="294"/>
        <end position="321"/>
    </location>
</feature>
<dbReference type="GO" id="GO:0005634">
    <property type="term" value="C:nucleus"/>
    <property type="evidence" value="ECO:0007669"/>
    <property type="project" value="UniProtKB-SubCell"/>
</dbReference>
<dbReference type="PROSITE" id="PS50157">
    <property type="entry name" value="ZINC_FINGER_C2H2_2"/>
    <property type="match status" value="6"/>
</dbReference>
<dbReference type="FunFam" id="3.30.160.60:FF:000303">
    <property type="entry name" value="Zinc finger protein 41"/>
    <property type="match status" value="1"/>
</dbReference>
<dbReference type="AlphaFoldDB" id="A0AAV1LC47"/>
<protein>
    <recommendedName>
        <fullName evidence="4">Protein hunchback</fullName>
    </recommendedName>
</protein>
<dbReference type="InterPro" id="IPR036236">
    <property type="entry name" value="Znf_C2H2_sf"/>
</dbReference>
<evidence type="ECO:0000256" key="1">
    <source>
        <dbReference type="ARBA" id="ARBA00003983"/>
    </source>
</evidence>
<keyword evidence="13" id="KW-0539">Nucleus</keyword>
<evidence type="ECO:0000313" key="16">
    <source>
        <dbReference type="EMBL" id="CAK1591667.1"/>
    </source>
</evidence>
<reference evidence="16 17" key="1">
    <citation type="submission" date="2023-11" db="EMBL/GenBank/DDBJ databases">
        <authorList>
            <person name="Hedman E."/>
            <person name="Englund M."/>
            <person name="Stromberg M."/>
            <person name="Nyberg Akerstrom W."/>
            <person name="Nylinder S."/>
            <person name="Jareborg N."/>
            <person name="Kallberg Y."/>
            <person name="Kronander E."/>
        </authorList>
    </citation>
    <scope>NUCLEOTIDE SEQUENCE [LARGE SCALE GENOMIC DNA]</scope>
</reference>
<name>A0AAV1LC47_9NEOP</name>
<evidence type="ECO:0000256" key="3">
    <source>
        <dbReference type="ARBA" id="ARBA00007746"/>
    </source>
</evidence>
<evidence type="ECO:0000256" key="2">
    <source>
        <dbReference type="ARBA" id="ARBA00004123"/>
    </source>
</evidence>
<keyword evidence="17" id="KW-1185">Reference proteome</keyword>
<comment type="similarity">
    <text evidence="3">Belongs to the hunchback C2H2-type zinc-finger protein family.</text>
</comment>
<gene>
    <name evidence="16" type="ORF">PARMNEM_LOCUS11853</name>
</gene>
<dbReference type="PANTHER" id="PTHR16515:SF49">
    <property type="entry name" value="GASTRULA ZINC FINGER PROTEIN XLCGF49.1-LIKE-RELATED"/>
    <property type="match status" value="1"/>
</dbReference>
<dbReference type="SMART" id="SM00868">
    <property type="entry name" value="zf-AD"/>
    <property type="match status" value="1"/>
</dbReference>
<dbReference type="GO" id="GO:0035282">
    <property type="term" value="P:segmentation"/>
    <property type="evidence" value="ECO:0007669"/>
    <property type="project" value="UniProtKB-KW"/>
</dbReference>
<keyword evidence="10" id="KW-0805">Transcription regulation</keyword>
<proteinExistence type="inferred from homology"/>
<dbReference type="SMART" id="SM00355">
    <property type="entry name" value="ZnF_C2H2"/>
    <property type="match status" value="6"/>
</dbReference>
<evidence type="ECO:0000259" key="15">
    <source>
        <dbReference type="PROSITE" id="PS50157"/>
    </source>
</evidence>
<dbReference type="PROSITE" id="PS00028">
    <property type="entry name" value="ZINC_FINGER_C2H2_1"/>
    <property type="match status" value="6"/>
</dbReference>
<dbReference type="PANTHER" id="PTHR16515">
    <property type="entry name" value="PR DOMAIN ZINC FINGER PROTEIN"/>
    <property type="match status" value="1"/>
</dbReference>
<dbReference type="Gene3D" id="3.30.160.60">
    <property type="entry name" value="Classic Zinc Finger"/>
    <property type="match status" value="6"/>
</dbReference>
<sequence>MAFSEVCRICLNVNVRMLVLKKTSLQNLYKTLTNRFMDEDEEPIIVCFTCHARLIRCRRLQQQAIESNAVLEQFLAGGSTSIPKPHEARDEIQFTPICHIDIRPVECDVENDCKDEIFCLDSVKVEEDNFENETSKFEENENHDTEQYITQTNNFAEPSEKIIKSNSTDSNINDVRKENLDFESPTIKSNPKVRKDNQPHMKIHTGERPFSCNICGLRYITKGCLQRHMKIHTGEKSFSCNICEFRCNTKSNLHSHMKIHAGEKPLSCNICGGKYFRKDNLQRHMKIHTGEKPFSCHICEFRCNTKSNLQRHMKIHAEEKPFSCHICEYRCTTKGNLRTHVKIHTEEKHLSCNICGGRYLKKYNLQRHMKIHTGAKPSS</sequence>
<dbReference type="FunFam" id="3.30.160.60:FF:001485">
    <property type="entry name" value="Krueppel-related zinc finger protein"/>
    <property type="match status" value="1"/>
</dbReference>
<dbReference type="FunFam" id="3.30.160.60:FF:000446">
    <property type="entry name" value="Zinc finger protein"/>
    <property type="match status" value="1"/>
</dbReference>
<dbReference type="InterPro" id="IPR013087">
    <property type="entry name" value="Znf_C2H2_type"/>
</dbReference>
<evidence type="ECO:0000313" key="17">
    <source>
        <dbReference type="Proteomes" id="UP001314205"/>
    </source>
</evidence>
<dbReference type="GO" id="GO:0008270">
    <property type="term" value="F:zinc ion binding"/>
    <property type="evidence" value="ECO:0007669"/>
    <property type="project" value="UniProtKB-KW"/>
</dbReference>
<dbReference type="SUPFAM" id="SSF57667">
    <property type="entry name" value="beta-beta-alpha zinc fingers"/>
    <property type="match status" value="3"/>
</dbReference>
<comment type="function">
    <text evidence="1">Gap class segmentation protein that controls development of head structures.</text>
</comment>
<comment type="caution">
    <text evidence="16">The sequence shown here is derived from an EMBL/GenBank/DDBJ whole genome shotgun (WGS) entry which is preliminary data.</text>
</comment>
<keyword evidence="6" id="KW-0479">Metal-binding</keyword>
<dbReference type="Proteomes" id="UP001314205">
    <property type="component" value="Unassembled WGS sequence"/>
</dbReference>
<evidence type="ECO:0000256" key="11">
    <source>
        <dbReference type="ARBA" id="ARBA00023125"/>
    </source>
</evidence>
<evidence type="ECO:0000256" key="9">
    <source>
        <dbReference type="ARBA" id="ARBA00022833"/>
    </source>
</evidence>
<dbReference type="InterPro" id="IPR012934">
    <property type="entry name" value="Znf_AD"/>
</dbReference>
<organism evidence="16 17">
    <name type="scientific">Parnassius mnemosyne</name>
    <name type="common">clouded apollo</name>
    <dbReference type="NCBI Taxonomy" id="213953"/>
    <lineage>
        <taxon>Eukaryota</taxon>
        <taxon>Metazoa</taxon>
        <taxon>Ecdysozoa</taxon>
        <taxon>Arthropoda</taxon>
        <taxon>Hexapoda</taxon>
        <taxon>Insecta</taxon>
        <taxon>Pterygota</taxon>
        <taxon>Neoptera</taxon>
        <taxon>Endopterygota</taxon>
        <taxon>Lepidoptera</taxon>
        <taxon>Glossata</taxon>
        <taxon>Ditrysia</taxon>
        <taxon>Papilionoidea</taxon>
        <taxon>Papilionidae</taxon>
        <taxon>Parnassiinae</taxon>
        <taxon>Parnassini</taxon>
        <taxon>Parnassius</taxon>
        <taxon>Driopa</taxon>
    </lineage>
</organism>
<feature type="domain" description="C2H2-type" evidence="15">
    <location>
        <begin position="210"/>
        <end position="237"/>
    </location>
</feature>
<evidence type="ECO:0000256" key="7">
    <source>
        <dbReference type="ARBA" id="ARBA00022737"/>
    </source>
</evidence>
<dbReference type="GO" id="GO:0010468">
    <property type="term" value="P:regulation of gene expression"/>
    <property type="evidence" value="ECO:0007669"/>
    <property type="project" value="TreeGrafter"/>
</dbReference>
<dbReference type="GO" id="GO:1990837">
    <property type="term" value="F:sequence-specific double-stranded DNA binding"/>
    <property type="evidence" value="ECO:0007669"/>
    <property type="project" value="UniProtKB-ARBA"/>
</dbReference>
<comment type="subcellular location">
    <subcellularLocation>
        <location evidence="2">Nucleus</location>
    </subcellularLocation>
</comment>
<evidence type="ECO:0000256" key="10">
    <source>
        <dbReference type="ARBA" id="ARBA00023015"/>
    </source>
</evidence>
<dbReference type="Pfam" id="PF00096">
    <property type="entry name" value="zf-C2H2"/>
    <property type="match status" value="6"/>
</dbReference>
<dbReference type="InterPro" id="IPR050331">
    <property type="entry name" value="Zinc_finger"/>
</dbReference>
<evidence type="ECO:0000256" key="4">
    <source>
        <dbReference type="ARBA" id="ARBA00013638"/>
    </source>
</evidence>
<evidence type="ECO:0000256" key="8">
    <source>
        <dbReference type="ARBA" id="ARBA00022771"/>
    </source>
</evidence>
<keyword evidence="9" id="KW-0862">Zinc</keyword>
<evidence type="ECO:0000256" key="5">
    <source>
        <dbReference type="ARBA" id="ARBA00022492"/>
    </source>
</evidence>
<keyword evidence="5" id="KW-0217">Developmental protein</keyword>
<dbReference type="FunFam" id="3.30.160.60:FF:000100">
    <property type="entry name" value="Zinc finger 45-like"/>
    <property type="match status" value="1"/>
</dbReference>
<accession>A0AAV1LC47</accession>
<keyword evidence="5" id="KW-0302">Gap protein</keyword>
<keyword evidence="11" id="KW-0238">DNA-binding</keyword>
<evidence type="ECO:0000256" key="12">
    <source>
        <dbReference type="ARBA" id="ARBA00023163"/>
    </source>
</evidence>
<dbReference type="FunFam" id="3.30.160.60:FF:000123">
    <property type="entry name" value="transcriptional repressor CTCF isoform X1"/>
    <property type="match status" value="1"/>
</dbReference>
<feature type="domain" description="C2H2-type" evidence="15">
    <location>
        <begin position="322"/>
        <end position="349"/>
    </location>
</feature>
<evidence type="ECO:0000256" key="13">
    <source>
        <dbReference type="ARBA" id="ARBA00023242"/>
    </source>
</evidence>
<keyword evidence="7" id="KW-0677">Repeat</keyword>